<dbReference type="Proteomes" id="UP000494040">
    <property type="component" value="Unassembled WGS sequence"/>
</dbReference>
<evidence type="ECO:0000313" key="3">
    <source>
        <dbReference type="Proteomes" id="UP000494040"/>
    </source>
</evidence>
<protein>
    <submittedName>
        <fullName evidence="2">Uncharacterized protein</fullName>
    </submittedName>
</protein>
<proteinExistence type="predicted"/>
<feature type="chain" id="PRO_5035320257" evidence="1">
    <location>
        <begin position="17"/>
        <end position="226"/>
    </location>
</feature>
<dbReference type="AlphaFoldDB" id="A0A8I6SCM2"/>
<feature type="signal peptide" evidence="1">
    <location>
        <begin position="1"/>
        <end position="16"/>
    </location>
</feature>
<dbReference type="OrthoDB" id="8187668at2759"/>
<dbReference type="KEGG" id="clec:106673958"/>
<keyword evidence="3" id="KW-1185">Reference proteome</keyword>
<reference evidence="2" key="1">
    <citation type="submission" date="2022-01" db="UniProtKB">
        <authorList>
            <consortium name="EnsemblMetazoa"/>
        </authorList>
    </citation>
    <scope>IDENTIFICATION</scope>
</reference>
<sequence>MRVVLLIGLLVGSAVADTAELNGYVDQFLNGVRNKLIEYGNAIVNIPDVNYNFEKKISFITVNGELRCSDGYISSLNSFKRSSDAAVTITENYITVSVGLRFDDLEFGYGTCEVKSNFIPTTKTRVKMTVGTIAVNLRFTFHEYEKDCDIYVEDVYLTNLDGIKIQTGTRLINRVVDKVLNWVARRFRKDAMNLINRNIKDLLGRPVGLCDKSLGFLKYLQNNPTE</sequence>
<keyword evidence="1" id="KW-0732">Signal</keyword>
<accession>A0A8I6SCM2</accession>
<dbReference type="RefSeq" id="XP_014261851.1">
    <property type="nucleotide sequence ID" value="XM_014406365.2"/>
</dbReference>
<dbReference type="InterPro" id="IPR038602">
    <property type="entry name" value="Mite_allergen_7_sf"/>
</dbReference>
<dbReference type="InterPro" id="IPR020234">
    <property type="entry name" value="Mite_allergen_group-7"/>
</dbReference>
<name>A0A8I6SCM2_CIMLE</name>
<dbReference type="Pfam" id="PF16984">
    <property type="entry name" value="Grp7_allergen"/>
    <property type="match status" value="1"/>
</dbReference>
<evidence type="ECO:0000313" key="2">
    <source>
        <dbReference type="EnsemblMetazoa" id="XP_014261851.1"/>
    </source>
</evidence>
<organism evidence="2 3">
    <name type="scientific">Cimex lectularius</name>
    <name type="common">Bed bug</name>
    <name type="synonym">Acanthia lectularia</name>
    <dbReference type="NCBI Taxonomy" id="79782"/>
    <lineage>
        <taxon>Eukaryota</taxon>
        <taxon>Metazoa</taxon>
        <taxon>Ecdysozoa</taxon>
        <taxon>Arthropoda</taxon>
        <taxon>Hexapoda</taxon>
        <taxon>Insecta</taxon>
        <taxon>Pterygota</taxon>
        <taxon>Neoptera</taxon>
        <taxon>Paraneoptera</taxon>
        <taxon>Hemiptera</taxon>
        <taxon>Heteroptera</taxon>
        <taxon>Panheteroptera</taxon>
        <taxon>Cimicomorpha</taxon>
        <taxon>Cimicidae</taxon>
        <taxon>Cimex</taxon>
    </lineage>
</organism>
<dbReference type="Gene3D" id="3.15.10.50">
    <property type="match status" value="1"/>
</dbReference>
<dbReference type="GeneID" id="106673958"/>
<dbReference type="EnsemblMetazoa" id="XM_014406365.2">
    <property type="protein sequence ID" value="XP_014261851.1"/>
    <property type="gene ID" value="LOC106673958"/>
</dbReference>
<evidence type="ECO:0000256" key="1">
    <source>
        <dbReference type="SAM" id="SignalP"/>
    </source>
</evidence>